<keyword evidence="3" id="KW-1185">Reference proteome</keyword>
<gene>
    <name evidence="2" type="ORF">IWA51_09745</name>
</gene>
<dbReference type="CDD" id="cd05379">
    <property type="entry name" value="CAP_bacterial"/>
    <property type="match status" value="1"/>
</dbReference>
<dbReference type="SUPFAM" id="SSF55797">
    <property type="entry name" value="PR-1-like"/>
    <property type="match status" value="1"/>
</dbReference>
<dbReference type="KEGG" id="tper:IWA51_09745"/>
<protein>
    <submittedName>
        <fullName evidence="2">CAP domain-containing protein</fullName>
    </submittedName>
</protein>
<evidence type="ECO:0000259" key="1">
    <source>
        <dbReference type="Pfam" id="PF00188"/>
    </source>
</evidence>
<evidence type="ECO:0000313" key="2">
    <source>
        <dbReference type="EMBL" id="QQA00543.1"/>
    </source>
</evidence>
<accession>A0A7T3RCE0</accession>
<sequence>MEQKLADEASAPTNGFYNCGAYDKKIFDAIYKYRKQKGLASIMCWDWDLYEICKTHSKKMANKKQIFNINVKKISDGYEFVAQNVAFSKIMTMDDAAVDEIVNLWASNSRTRKNLENPDVNWFAVSSVNKSGANNVSDGCYYTLILAKK</sequence>
<proteinExistence type="predicted"/>
<organism evidence="2 3">
    <name type="scientific">Treponema peruense</name>
    <dbReference type="NCBI Taxonomy" id="2787628"/>
    <lineage>
        <taxon>Bacteria</taxon>
        <taxon>Pseudomonadati</taxon>
        <taxon>Spirochaetota</taxon>
        <taxon>Spirochaetia</taxon>
        <taxon>Spirochaetales</taxon>
        <taxon>Treponemataceae</taxon>
        <taxon>Treponema</taxon>
    </lineage>
</organism>
<dbReference type="AlphaFoldDB" id="A0A7T3RCE0"/>
<name>A0A7T3RCE0_9SPIR</name>
<dbReference type="Gene3D" id="3.40.33.10">
    <property type="entry name" value="CAP"/>
    <property type="match status" value="1"/>
</dbReference>
<dbReference type="EMBL" id="CP064936">
    <property type="protein sequence ID" value="QQA00543.1"/>
    <property type="molecule type" value="Genomic_DNA"/>
</dbReference>
<feature type="domain" description="SCP" evidence="1">
    <location>
        <begin position="28"/>
        <end position="135"/>
    </location>
</feature>
<reference evidence="2 3" key="1">
    <citation type="submission" date="2020-11" db="EMBL/GenBank/DDBJ databases">
        <title>Treponema Peruensis nv. sp., first commensal Treponema isolated from human feces.</title>
        <authorList>
            <person name="Belkhou C."/>
            <person name="Raes J."/>
        </authorList>
    </citation>
    <scope>NUCLEOTIDE SEQUENCE [LARGE SCALE GENOMIC DNA]</scope>
    <source>
        <strain evidence="2 3">RCC2812</strain>
    </source>
</reference>
<evidence type="ECO:0000313" key="3">
    <source>
        <dbReference type="Proteomes" id="UP000595224"/>
    </source>
</evidence>
<dbReference type="InterPro" id="IPR014044">
    <property type="entry name" value="CAP_dom"/>
</dbReference>
<dbReference type="Proteomes" id="UP000595224">
    <property type="component" value="Chromosome"/>
</dbReference>
<dbReference type="RefSeq" id="WP_198442266.1">
    <property type="nucleotide sequence ID" value="NZ_CBCSHE010000009.1"/>
</dbReference>
<dbReference type="InterPro" id="IPR035940">
    <property type="entry name" value="CAP_sf"/>
</dbReference>
<dbReference type="Pfam" id="PF00188">
    <property type="entry name" value="CAP"/>
    <property type="match status" value="1"/>
</dbReference>